<dbReference type="PANTHER" id="PTHR21485">
    <property type="entry name" value="HAD SUPERFAMILY MEMBERS CMAS AND KDSC"/>
    <property type="match status" value="1"/>
</dbReference>
<organism evidence="1 2">
    <name type="scientific">Muiribacterium halophilum</name>
    <dbReference type="NCBI Taxonomy" id="2053465"/>
    <lineage>
        <taxon>Bacteria</taxon>
        <taxon>Candidatus Muiribacteriota</taxon>
        <taxon>Candidatus Muiribacteriia</taxon>
        <taxon>Candidatus Muiribacteriales</taxon>
        <taxon>Candidatus Muiribacteriaceae</taxon>
        <taxon>Candidatus Muiribacterium</taxon>
    </lineage>
</organism>
<dbReference type="InterPro" id="IPR023214">
    <property type="entry name" value="HAD_sf"/>
</dbReference>
<evidence type="ECO:0000313" key="2">
    <source>
        <dbReference type="Proteomes" id="UP000234857"/>
    </source>
</evidence>
<protein>
    <recommendedName>
        <fullName evidence="3">3-deoxy-D-manno-octulosonate 8-phosphate phosphatase</fullName>
    </recommendedName>
</protein>
<dbReference type="GO" id="GO:0008781">
    <property type="term" value="F:N-acylneuraminate cytidylyltransferase activity"/>
    <property type="evidence" value="ECO:0007669"/>
    <property type="project" value="TreeGrafter"/>
</dbReference>
<comment type="caution">
    <text evidence="1">The sequence shown here is derived from an EMBL/GenBank/DDBJ whole genome shotgun (WGS) entry which is preliminary data.</text>
</comment>
<evidence type="ECO:0008006" key="3">
    <source>
        <dbReference type="Google" id="ProtNLM"/>
    </source>
</evidence>
<dbReference type="Proteomes" id="UP000234857">
    <property type="component" value="Unassembled WGS sequence"/>
</dbReference>
<name>A0A2N5ZA18_MUIH1</name>
<sequence>MQKRADKLKIKCYHGVENKLLKFQELCKDYRLNEVAFVGNDINDIVLLEKVGVSVAVNDAYEPVKKICNIILKKNGGEGAVREFCEMVYKAKEEI</sequence>
<evidence type="ECO:0000313" key="1">
    <source>
        <dbReference type="EMBL" id="PLX15508.1"/>
    </source>
</evidence>
<gene>
    <name evidence="1" type="ORF">C0601_12735</name>
</gene>
<dbReference type="SUPFAM" id="SSF56784">
    <property type="entry name" value="HAD-like"/>
    <property type="match status" value="1"/>
</dbReference>
<proteinExistence type="predicted"/>
<dbReference type="InterPro" id="IPR050793">
    <property type="entry name" value="CMP-NeuNAc_synthase"/>
</dbReference>
<dbReference type="Pfam" id="PF08282">
    <property type="entry name" value="Hydrolase_3"/>
    <property type="match status" value="1"/>
</dbReference>
<dbReference type="EMBL" id="PKTG01000138">
    <property type="protein sequence ID" value="PLX15508.1"/>
    <property type="molecule type" value="Genomic_DNA"/>
</dbReference>
<accession>A0A2N5ZA18</accession>
<dbReference type="InterPro" id="IPR036412">
    <property type="entry name" value="HAD-like_sf"/>
</dbReference>
<reference evidence="1 2" key="1">
    <citation type="submission" date="2017-11" db="EMBL/GenBank/DDBJ databases">
        <title>Genome-resolved metagenomics identifies genetic mobility, metabolic interactions, and unexpected diversity in perchlorate-reducing communities.</title>
        <authorList>
            <person name="Barnum T.P."/>
            <person name="Figueroa I.A."/>
            <person name="Carlstrom C.I."/>
            <person name="Lucas L.N."/>
            <person name="Engelbrektson A.L."/>
            <person name="Coates J.D."/>
        </authorList>
    </citation>
    <scope>NUCLEOTIDE SEQUENCE [LARGE SCALE GENOMIC DNA]</scope>
    <source>
        <strain evidence="1">BM706</strain>
    </source>
</reference>
<dbReference type="AlphaFoldDB" id="A0A2N5ZA18"/>
<dbReference type="PANTHER" id="PTHR21485:SF3">
    <property type="entry name" value="N-ACYLNEURAMINATE CYTIDYLYLTRANSFERASE"/>
    <property type="match status" value="1"/>
</dbReference>
<dbReference type="Gene3D" id="3.40.50.1000">
    <property type="entry name" value="HAD superfamily/HAD-like"/>
    <property type="match status" value="1"/>
</dbReference>